<evidence type="ECO:0000256" key="7">
    <source>
        <dbReference type="PIRSR" id="PIRSR602403-1"/>
    </source>
</evidence>
<dbReference type="Pfam" id="PF00067">
    <property type="entry name" value="p450"/>
    <property type="match status" value="1"/>
</dbReference>
<dbReference type="GO" id="GO:0016705">
    <property type="term" value="F:oxidoreductase activity, acting on paired donors, with incorporation or reduction of molecular oxygen"/>
    <property type="evidence" value="ECO:0007669"/>
    <property type="project" value="InterPro"/>
</dbReference>
<keyword evidence="6" id="KW-0503">Monooxygenase</keyword>
<comment type="cofactor">
    <cofactor evidence="1 7">
        <name>heme</name>
        <dbReference type="ChEBI" id="CHEBI:30413"/>
    </cofactor>
</comment>
<dbReference type="CDD" id="cd00302">
    <property type="entry name" value="cytochrome_P450"/>
    <property type="match status" value="1"/>
</dbReference>
<keyword evidence="3 7" id="KW-0349">Heme</keyword>
<dbReference type="GO" id="GO:0020037">
    <property type="term" value="F:heme binding"/>
    <property type="evidence" value="ECO:0007669"/>
    <property type="project" value="InterPro"/>
</dbReference>
<feature type="binding site" description="axial binding residue" evidence="7">
    <location>
        <position position="441"/>
    </location>
    <ligand>
        <name>heme</name>
        <dbReference type="ChEBI" id="CHEBI:30413"/>
    </ligand>
    <ligandPart>
        <name>Fe</name>
        <dbReference type="ChEBI" id="CHEBI:18248"/>
    </ligandPart>
</feature>
<proteinExistence type="inferred from homology"/>
<dbReference type="InterPro" id="IPR001128">
    <property type="entry name" value="Cyt_P450"/>
</dbReference>
<evidence type="ECO:0000313" key="9">
    <source>
        <dbReference type="EMBL" id="KAK0636368.1"/>
    </source>
</evidence>
<dbReference type="EMBL" id="JAULSR010000001">
    <property type="protein sequence ID" value="KAK0636368.1"/>
    <property type="molecule type" value="Genomic_DNA"/>
</dbReference>
<evidence type="ECO:0000256" key="5">
    <source>
        <dbReference type="ARBA" id="ARBA00023004"/>
    </source>
</evidence>
<accession>A0AA40CG78</accession>
<keyword evidence="5 7" id="KW-0408">Iron</keyword>
<feature type="compositionally biased region" description="Basic and acidic residues" evidence="8">
    <location>
        <begin position="479"/>
        <end position="506"/>
    </location>
</feature>
<dbReference type="InterPro" id="IPR036396">
    <property type="entry name" value="Cyt_P450_sf"/>
</dbReference>
<gene>
    <name evidence="9" type="ORF">B0T17DRAFT_503829</name>
</gene>
<evidence type="ECO:0000256" key="3">
    <source>
        <dbReference type="ARBA" id="ARBA00022617"/>
    </source>
</evidence>
<dbReference type="Gene3D" id="1.10.630.10">
    <property type="entry name" value="Cytochrome P450"/>
    <property type="match status" value="1"/>
</dbReference>
<name>A0AA40CG78_9PEZI</name>
<dbReference type="InterPro" id="IPR002403">
    <property type="entry name" value="Cyt_P450_E_grp-IV"/>
</dbReference>
<reference evidence="9" key="1">
    <citation type="submission" date="2023-06" db="EMBL/GenBank/DDBJ databases">
        <title>Genome-scale phylogeny and comparative genomics of the fungal order Sordariales.</title>
        <authorList>
            <consortium name="Lawrence Berkeley National Laboratory"/>
            <person name="Hensen N."/>
            <person name="Bonometti L."/>
            <person name="Westerberg I."/>
            <person name="Brannstrom I.O."/>
            <person name="Guillou S."/>
            <person name="Cros-Aarteil S."/>
            <person name="Calhoun S."/>
            <person name="Haridas S."/>
            <person name="Kuo A."/>
            <person name="Mondo S."/>
            <person name="Pangilinan J."/>
            <person name="Riley R."/>
            <person name="LaButti K."/>
            <person name="Andreopoulos B."/>
            <person name="Lipzen A."/>
            <person name="Chen C."/>
            <person name="Yanf M."/>
            <person name="Daum C."/>
            <person name="Ng V."/>
            <person name="Clum A."/>
            <person name="Steindorff A."/>
            <person name="Ohm R."/>
            <person name="Martin F."/>
            <person name="Silar P."/>
            <person name="Natvig D."/>
            <person name="Lalanne C."/>
            <person name="Gautier V."/>
            <person name="Ament-velasquez S.L."/>
            <person name="Kruys A."/>
            <person name="Hutchinson M.I."/>
            <person name="Powell A.J."/>
            <person name="Barry K."/>
            <person name="Miller A.N."/>
            <person name="Grigoriev I.V."/>
            <person name="Debuchy R."/>
            <person name="Gladieux P."/>
            <person name="Thoren M.H."/>
            <person name="Johannesson H."/>
        </authorList>
    </citation>
    <scope>NUCLEOTIDE SEQUENCE</scope>
    <source>
        <strain evidence="9">SMH3391-2</strain>
    </source>
</reference>
<keyword evidence="10" id="KW-1185">Reference proteome</keyword>
<keyword evidence="6" id="KW-0560">Oxidoreductase</keyword>
<evidence type="ECO:0000256" key="4">
    <source>
        <dbReference type="ARBA" id="ARBA00022723"/>
    </source>
</evidence>
<evidence type="ECO:0000256" key="2">
    <source>
        <dbReference type="ARBA" id="ARBA00010617"/>
    </source>
</evidence>
<dbReference type="GO" id="GO:0004497">
    <property type="term" value="F:monooxygenase activity"/>
    <property type="evidence" value="ECO:0007669"/>
    <property type="project" value="UniProtKB-KW"/>
</dbReference>
<comment type="caution">
    <text evidence="9">The sequence shown here is derived from an EMBL/GenBank/DDBJ whole genome shotgun (WGS) entry which is preliminary data.</text>
</comment>
<sequence length="506" mass="57490">MAYDIPQIQVFSNATWILLLSGVVYGFVRLTSRPKWPKTAPKFLKTEDWPVLGALRFFSDRRNFVLHGTSQAESNNFSFYFGKHQLVGMGGQDARKAFFESKELSMSEGYAVFLVGTPDLPTDFENHFNKWFNRSMMALMRRENFVKNLDRMVADTRAALERIEESGEGIMDPFDHVYRAVYQLTMRTVGANEIADSPAELTETLHLFEIIERASSPVRIIFPWLPTPEHLYKMWAGWRLYVKMNKIVDARRKEGRVEDDALQFLLDGEGGGDVVWILSFVIGALYAGQVNTGVNAAWMLVYLAATPEWYKRVQDEVDAALNKHRVSADQSPVDILALLTVDDWESEFPMLDLCSRETIRLQMAGTAIRKNIGGKDVPIGKSGEVIPKDGFAVYLLDDIHFDPEIYSNPHEFDPGRYLPDRAEDKKVPLAYLGWGAGRHPCLGMKFAKLEATIIGVLFTAMYDYSLQDVQGQAMPKPPPMDRDRHSSKKPDTPMRLKFERRGHASA</sequence>
<dbReference type="GO" id="GO:0005506">
    <property type="term" value="F:iron ion binding"/>
    <property type="evidence" value="ECO:0007669"/>
    <property type="project" value="InterPro"/>
</dbReference>
<evidence type="ECO:0000313" key="10">
    <source>
        <dbReference type="Proteomes" id="UP001174934"/>
    </source>
</evidence>
<organism evidence="9 10">
    <name type="scientific">Bombardia bombarda</name>
    <dbReference type="NCBI Taxonomy" id="252184"/>
    <lineage>
        <taxon>Eukaryota</taxon>
        <taxon>Fungi</taxon>
        <taxon>Dikarya</taxon>
        <taxon>Ascomycota</taxon>
        <taxon>Pezizomycotina</taxon>
        <taxon>Sordariomycetes</taxon>
        <taxon>Sordariomycetidae</taxon>
        <taxon>Sordariales</taxon>
        <taxon>Lasiosphaeriaceae</taxon>
        <taxon>Bombardia</taxon>
    </lineage>
</organism>
<dbReference type="PANTHER" id="PTHR24304">
    <property type="entry name" value="CYTOCHROME P450 FAMILY 7"/>
    <property type="match status" value="1"/>
</dbReference>
<protein>
    <submittedName>
        <fullName evidence="9">Cytochrome P450 6A1</fullName>
    </submittedName>
</protein>
<feature type="region of interest" description="Disordered" evidence="8">
    <location>
        <begin position="470"/>
        <end position="506"/>
    </location>
</feature>
<evidence type="ECO:0000256" key="6">
    <source>
        <dbReference type="ARBA" id="ARBA00023033"/>
    </source>
</evidence>
<comment type="similarity">
    <text evidence="2">Belongs to the cytochrome P450 family.</text>
</comment>
<dbReference type="SUPFAM" id="SSF48264">
    <property type="entry name" value="Cytochrome P450"/>
    <property type="match status" value="1"/>
</dbReference>
<evidence type="ECO:0000256" key="1">
    <source>
        <dbReference type="ARBA" id="ARBA00001971"/>
    </source>
</evidence>
<dbReference type="AlphaFoldDB" id="A0AA40CG78"/>
<dbReference type="PRINTS" id="PR00465">
    <property type="entry name" value="EP450IV"/>
</dbReference>
<dbReference type="InterPro" id="IPR050529">
    <property type="entry name" value="CYP450_sterol_14alpha_dmase"/>
</dbReference>
<evidence type="ECO:0000256" key="8">
    <source>
        <dbReference type="SAM" id="MobiDB-lite"/>
    </source>
</evidence>
<dbReference type="Proteomes" id="UP001174934">
    <property type="component" value="Unassembled WGS sequence"/>
</dbReference>
<dbReference type="PANTHER" id="PTHR24304:SF2">
    <property type="entry name" value="24-HYDROXYCHOLESTEROL 7-ALPHA-HYDROXYLASE"/>
    <property type="match status" value="1"/>
</dbReference>
<keyword evidence="4 7" id="KW-0479">Metal-binding</keyword>